<dbReference type="InterPro" id="IPR047817">
    <property type="entry name" value="ABC2_TM_bact-type"/>
</dbReference>
<dbReference type="PIRSF" id="PIRSF006648">
    <property type="entry name" value="DrrB"/>
    <property type="match status" value="1"/>
</dbReference>
<dbReference type="PANTHER" id="PTHR43229:SF3">
    <property type="entry name" value="ABC-TYPE MULTIDRUG TRANSPORT SYSTEM, PERMEASE COMPONENT"/>
    <property type="match status" value="1"/>
</dbReference>
<dbReference type="InterPro" id="IPR000412">
    <property type="entry name" value="ABC_2_transport"/>
</dbReference>
<evidence type="ECO:0000256" key="6">
    <source>
        <dbReference type="RuleBase" id="RU361157"/>
    </source>
</evidence>
<keyword evidence="9" id="KW-1185">Reference proteome</keyword>
<evidence type="ECO:0000256" key="5">
    <source>
        <dbReference type="ARBA" id="ARBA00023251"/>
    </source>
</evidence>
<dbReference type="Pfam" id="PF01061">
    <property type="entry name" value="ABC2_membrane"/>
    <property type="match status" value="1"/>
</dbReference>
<keyword evidence="4 6" id="KW-0472">Membrane</keyword>
<feature type="transmembrane region" description="Helical" evidence="6">
    <location>
        <begin position="29"/>
        <end position="47"/>
    </location>
</feature>
<evidence type="ECO:0000256" key="3">
    <source>
        <dbReference type="ARBA" id="ARBA00022989"/>
    </source>
</evidence>
<dbReference type="GO" id="GO:0046677">
    <property type="term" value="P:response to antibiotic"/>
    <property type="evidence" value="ECO:0007669"/>
    <property type="project" value="UniProtKB-KW"/>
</dbReference>
<proteinExistence type="inferred from homology"/>
<gene>
    <name evidence="8" type="primary">drrB_2</name>
    <name evidence="8" type="ORF">NCTC10821_00263</name>
</gene>
<keyword evidence="3 6" id="KW-1133">Transmembrane helix</keyword>
<dbReference type="RefSeq" id="WP_170314356.1">
    <property type="nucleotide sequence ID" value="NZ_AP022600.1"/>
</dbReference>
<protein>
    <recommendedName>
        <fullName evidence="6">Transport permease protein</fullName>
    </recommendedName>
</protein>
<dbReference type="AlphaFoldDB" id="A0A378T807"/>
<sequence>MTEYPTSKLSLPAESVIFAGRLLRGWRRYPAVPIQGLLFPTALLVFYHLLAGESMVAINGTDNLERLVPMCALAGGMFGAISSALSLQIERGSGLLRRFWTQPVHRMSAILGRLLAEALRTFLGVLIITAVGVALGLRFSGNLLGLIPYLLLPVLVVLTFSVMVTALSLRATGNALFMWLGTSAVGLTFCSPGIAPVESFPGWLQPIVAYQPMAPVIESMRALSEGEPALGTIVIAAAWIVGLALIFCPLVMRQYRLTAETAP</sequence>
<feature type="transmembrane region" description="Helical" evidence="6">
    <location>
        <begin position="110"/>
        <end position="135"/>
    </location>
</feature>
<evidence type="ECO:0000256" key="4">
    <source>
        <dbReference type="ARBA" id="ARBA00023136"/>
    </source>
</evidence>
<comment type="subcellular location">
    <subcellularLocation>
        <location evidence="6">Cell membrane</location>
        <topology evidence="6">Multi-pass membrane protein</topology>
    </subcellularLocation>
    <subcellularLocation>
        <location evidence="1">Membrane</location>
        <topology evidence="1">Multi-pass membrane protein</topology>
    </subcellularLocation>
</comment>
<dbReference type="PANTHER" id="PTHR43229">
    <property type="entry name" value="NODULATION PROTEIN J"/>
    <property type="match status" value="1"/>
</dbReference>
<keyword evidence="5" id="KW-0046">Antibiotic resistance</keyword>
<feature type="transmembrane region" description="Helical" evidence="6">
    <location>
        <begin position="67"/>
        <end position="89"/>
    </location>
</feature>
<name>A0A378T807_9MYCO</name>
<feature type="transmembrane region" description="Helical" evidence="6">
    <location>
        <begin position="229"/>
        <end position="252"/>
    </location>
</feature>
<dbReference type="EMBL" id="UGQT01000001">
    <property type="protein sequence ID" value="STZ56770.1"/>
    <property type="molecule type" value="Genomic_DNA"/>
</dbReference>
<feature type="transmembrane region" description="Helical" evidence="6">
    <location>
        <begin position="147"/>
        <end position="169"/>
    </location>
</feature>
<evidence type="ECO:0000259" key="7">
    <source>
        <dbReference type="PROSITE" id="PS51012"/>
    </source>
</evidence>
<keyword evidence="2 6" id="KW-0812">Transmembrane</keyword>
<dbReference type="GO" id="GO:0043190">
    <property type="term" value="C:ATP-binding cassette (ABC) transporter complex"/>
    <property type="evidence" value="ECO:0007669"/>
    <property type="project" value="InterPro"/>
</dbReference>
<evidence type="ECO:0000313" key="9">
    <source>
        <dbReference type="Proteomes" id="UP000254978"/>
    </source>
</evidence>
<evidence type="ECO:0000256" key="1">
    <source>
        <dbReference type="ARBA" id="ARBA00004141"/>
    </source>
</evidence>
<keyword evidence="6" id="KW-1003">Cell membrane</keyword>
<feature type="domain" description="ABC transmembrane type-2" evidence="7">
    <location>
        <begin position="31"/>
        <end position="258"/>
    </location>
</feature>
<reference evidence="8 9" key="1">
    <citation type="submission" date="2018-06" db="EMBL/GenBank/DDBJ databases">
        <authorList>
            <consortium name="Pathogen Informatics"/>
            <person name="Doyle S."/>
        </authorList>
    </citation>
    <scope>NUCLEOTIDE SEQUENCE [LARGE SCALE GENOMIC DNA]</scope>
    <source>
        <strain evidence="8 9">NCTC10821</strain>
    </source>
</reference>
<dbReference type="PROSITE" id="PS51012">
    <property type="entry name" value="ABC_TM2"/>
    <property type="match status" value="1"/>
</dbReference>
<evidence type="ECO:0000256" key="2">
    <source>
        <dbReference type="ARBA" id="ARBA00022692"/>
    </source>
</evidence>
<dbReference type="InterPro" id="IPR051784">
    <property type="entry name" value="Nod_factor_ABC_transporter"/>
</dbReference>
<organism evidence="8 9">
    <name type="scientific">Mycolicibacterium tokaiense</name>
    <dbReference type="NCBI Taxonomy" id="39695"/>
    <lineage>
        <taxon>Bacteria</taxon>
        <taxon>Bacillati</taxon>
        <taxon>Actinomycetota</taxon>
        <taxon>Actinomycetes</taxon>
        <taxon>Mycobacteriales</taxon>
        <taxon>Mycobacteriaceae</taxon>
        <taxon>Mycolicibacterium</taxon>
    </lineage>
</organism>
<dbReference type="Proteomes" id="UP000254978">
    <property type="component" value="Unassembled WGS sequence"/>
</dbReference>
<feature type="transmembrane region" description="Helical" evidence="6">
    <location>
        <begin position="176"/>
        <end position="195"/>
    </location>
</feature>
<dbReference type="InterPro" id="IPR013525">
    <property type="entry name" value="ABC2_TM"/>
</dbReference>
<comment type="similarity">
    <text evidence="6">Belongs to the ABC-2 integral membrane protein family.</text>
</comment>
<keyword evidence="6" id="KW-0813">Transport</keyword>
<evidence type="ECO:0000313" key="8">
    <source>
        <dbReference type="EMBL" id="STZ56770.1"/>
    </source>
</evidence>
<accession>A0A378T807</accession>
<dbReference type="GO" id="GO:0140359">
    <property type="term" value="F:ABC-type transporter activity"/>
    <property type="evidence" value="ECO:0007669"/>
    <property type="project" value="InterPro"/>
</dbReference>